<feature type="transmembrane region" description="Helical" evidence="2">
    <location>
        <begin position="68"/>
        <end position="95"/>
    </location>
</feature>
<sequence>MVWEPTKCCCCCNVRTGSIVIAILFLVGGSFSVIGSIKTLIVGDGEGIHELCKDEDDPTMCVDEYQKIVLGTTISSMVISIFHIIFASLLLHGILKKKTLFFVPLMIAYVIQISLVILISVIMLILLMYFQVAFGVILFVAAMLGMYIFLETYFLLVIRAHYFEIKRAKGHIHTALKDRDVEVPPHAGPAPVGFQSLPPPYPSNEVPPYPIKDAPLYPGLEKTAN</sequence>
<keyword evidence="2" id="KW-0812">Transmembrane</keyword>
<organism evidence="3 4">
    <name type="scientific">Chionoecetes opilio</name>
    <name type="common">Atlantic snow crab</name>
    <name type="synonym">Cancer opilio</name>
    <dbReference type="NCBI Taxonomy" id="41210"/>
    <lineage>
        <taxon>Eukaryota</taxon>
        <taxon>Metazoa</taxon>
        <taxon>Ecdysozoa</taxon>
        <taxon>Arthropoda</taxon>
        <taxon>Crustacea</taxon>
        <taxon>Multicrustacea</taxon>
        <taxon>Malacostraca</taxon>
        <taxon>Eumalacostraca</taxon>
        <taxon>Eucarida</taxon>
        <taxon>Decapoda</taxon>
        <taxon>Pleocyemata</taxon>
        <taxon>Brachyura</taxon>
        <taxon>Eubrachyura</taxon>
        <taxon>Majoidea</taxon>
        <taxon>Majidae</taxon>
        <taxon>Chionoecetes</taxon>
    </lineage>
</organism>
<protein>
    <submittedName>
        <fullName evidence="3">Uncharacterized protein</fullName>
    </submittedName>
</protein>
<feature type="transmembrane region" description="Helical" evidence="2">
    <location>
        <begin position="136"/>
        <end position="158"/>
    </location>
</feature>
<dbReference type="AlphaFoldDB" id="A0A8J4YAD6"/>
<reference evidence="3" key="1">
    <citation type="submission" date="2020-07" db="EMBL/GenBank/DDBJ databases">
        <title>The High-quality genome of the commercially important snow crab, Chionoecetes opilio.</title>
        <authorList>
            <person name="Jeong J.-H."/>
            <person name="Ryu S."/>
        </authorList>
    </citation>
    <scope>NUCLEOTIDE SEQUENCE</scope>
    <source>
        <strain evidence="3">MADBK_172401_WGS</strain>
        <tissue evidence="3">Digestive gland</tissue>
    </source>
</reference>
<dbReference type="EMBL" id="JACEEZ010007069">
    <property type="protein sequence ID" value="KAG0724328.1"/>
    <property type="molecule type" value="Genomic_DNA"/>
</dbReference>
<comment type="caution">
    <text evidence="3">The sequence shown here is derived from an EMBL/GenBank/DDBJ whole genome shotgun (WGS) entry which is preliminary data.</text>
</comment>
<name>A0A8J4YAD6_CHIOP</name>
<keyword evidence="2" id="KW-0472">Membrane</keyword>
<dbReference type="PANTHER" id="PTHR36694">
    <property type="entry name" value="PASIFLORA 1, ISOFORM A-RELATED"/>
    <property type="match status" value="1"/>
</dbReference>
<feature type="compositionally biased region" description="Pro residues" evidence="1">
    <location>
        <begin position="201"/>
        <end position="210"/>
    </location>
</feature>
<keyword evidence="2" id="KW-1133">Transmembrane helix</keyword>
<gene>
    <name evidence="3" type="ORF">GWK47_040838</name>
</gene>
<evidence type="ECO:0000256" key="2">
    <source>
        <dbReference type="SAM" id="Phobius"/>
    </source>
</evidence>
<evidence type="ECO:0000256" key="1">
    <source>
        <dbReference type="SAM" id="MobiDB-lite"/>
    </source>
</evidence>
<accession>A0A8J4YAD6</accession>
<proteinExistence type="predicted"/>
<dbReference type="OrthoDB" id="6380342at2759"/>
<dbReference type="PANTHER" id="PTHR36694:SF11">
    <property type="entry name" value="LP21121P-RELATED"/>
    <property type="match status" value="1"/>
</dbReference>
<evidence type="ECO:0000313" key="4">
    <source>
        <dbReference type="Proteomes" id="UP000770661"/>
    </source>
</evidence>
<dbReference type="Proteomes" id="UP000770661">
    <property type="component" value="Unassembled WGS sequence"/>
</dbReference>
<feature type="transmembrane region" description="Helical" evidence="2">
    <location>
        <begin position="107"/>
        <end position="130"/>
    </location>
</feature>
<feature type="region of interest" description="Disordered" evidence="1">
    <location>
        <begin position="201"/>
        <end position="225"/>
    </location>
</feature>
<evidence type="ECO:0000313" key="3">
    <source>
        <dbReference type="EMBL" id="KAG0724328.1"/>
    </source>
</evidence>
<keyword evidence="4" id="KW-1185">Reference proteome</keyword>
<feature type="transmembrane region" description="Helical" evidence="2">
    <location>
        <begin position="12"/>
        <end position="34"/>
    </location>
</feature>